<evidence type="ECO:0000256" key="2">
    <source>
        <dbReference type="ARBA" id="ARBA00008017"/>
    </source>
</evidence>
<dbReference type="InterPro" id="IPR023408">
    <property type="entry name" value="MscS_beta-dom_sf"/>
</dbReference>
<dbReference type="PIRSF" id="PIRSF017209">
    <property type="entry name" value="Memb_At2g17000_prd"/>
    <property type="match status" value="1"/>
</dbReference>
<evidence type="ECO:0000256" key="6">
    <source>
        <dbReference type="ARBA" id="ARBA00023065"/>
    </source>
</evidence>
<dbReference type="InterPro" id="IPR010920">
    <property type="entry name" value="LSM_dom_sf"/>
</dbReference>
<keyword evidence="4 10" id="KW-0812">Transmembrane</keyword>
<comment type="caution">
    <text evidence="12">The sequence shown here is derived from an EMBL/GenBank/DDBJ whole genome shotgun (WGS) entry which is preliminary data.</text>
</comment>
<keyword evidence="8" id="KW-0407">Ion channel</keyword>
<keyword evidence="7 10" id="KW-0472">Membrane</keyword>
<dbReference type="EMBL" id="JACGWK010000003">
    <property type="protein sequence ID" value="KAL0365708.1"/>
    <property type="molecule type" value="Genomic_DNA"/>
</dbReference>
<evidence type="ECO:0000259" key="11">
    <source>
        <dbReference type="Pfam" id="PF00924"/>
    </source>
</evidence>
<sequence length="599" mass="69189">MRKRVLYFVYGIRKAVQNCIWLGLVLTAWHYMFDKAVETERSNEFLSTMNKVMVCMLVGTLLWLVKTLMVKVLASSFHVSTFFDRIQESLYNQYVIETLSGPPLVEIRNHQEEEDRTMAEIWRLQNAGATLPPELKSPNFQPTKSGKMSGNAGGGLPPRPSKGVSFRVSSQLSKNQDEQGIPIDKLHKLNHKNVSAWNMKRLMKIVKNGVLTTLDERVLDSSQEDETLTQIRSEYEAISAARKIFRNVAKPRANITIFILSYTRHFNILSYPSHSWIKFLVQEIDISTFGHCPSWQVDLPRGFDAFLQEEEALKTLQLVEGSVESEKISKASLKNWVVNAFVERRALALTLNDTKTAVKKLHQMVNVIVGAVILLIWLVILEIATSKFLLYISSQVVVFAFLFGNTCRTIFEAIIFVFVMHPFDVGDRCEIDDVQMIVEEMNILTTVFLRFDNQKIIYPNVTLATRPINNYYRSPDMGDAVDFAFHMATPAEKIAVMKQRIISYIENRSDYWYPAPTIVLMNLENLQILKMSVWLRHRMNHQNMGERWRRRALLVEEMVKIFKELDIEYRLYPLDINIREMPPLNSSRMPSSWTSPPCN</sequence>
<feature type="region of interest" description="Disordered" evidence="9">
    <location>
        <begin position="130"/>
        <end position="165"/>
    </location>
</feature>
<evidence type="ECO:0000256" key="7">
    <source>
        <dbReference type="ARBA" id="ARBA00023136"/>
    </source>
</evidence>
<accession>A0AAW2QED9</accession>
<reference evidence="12" key="1">
    <citation type="submission" date="2020-06" db="EMBL/GenBank/DDBJ databases">
        <authorList>
            <person name="Li T."/>
            <person name="Hu X."/>
            <person name="Zhang T."/>
            <person name="Song X."/>
            <person name="Zhang H."/>
            <person name="Dai N."/>
            <person name="Sheng W."/>
            <person name="Hou X."/>
            <person name="Wei L."/>
        </authorList>
    </citation>
    <scope>NUCLEOTIDE SEQUENCE</scope>
    <source>
        <strain evidence="12">G01</strain>
        <tissue evidence="12">Leaf</tissue>
    </source>
</reference>
<comment type="subcellular location">
    <subcellularLocation>
        <location evidence="1">Membrane</location>
        <topology evidence="1">Multi-pass membrane protein</topology>
    </subcellularLocation>
</comment>
<dbReference type="SUPFAM" id="SSF50182">
    <property type="entry name" value="Sm-like ribonucleoproteins"/>
    <property type="match status" value="1"/>
</dbReference>
<proteinExistence type="inferred from homology"/>
<evidence type="ECO:0000256" key="9">
    <source>
        <dbReference type="SAM" id="MobiDB-lite"/>
    </source>
</evidence>
<dbReference type="Pfam" id="PF00924">
    <property type="entry name" value="MS_channel_2nd"/>
    <property type="match status" value="1"/>
</dbReference>
<keyword evidence="5 10" id="KW-1133">Transmembrane helix</keyword>
<feature type="domain" description="Mechanosensitive ion channel MscS" evidence="11">
    <location>
        <begin position="415"/>
        <end position="472"/>
    </location>
</feature>
<dbReference type="GO" id="GO:0005886">
    <property type="term" value="C:plasma membrane"/>
    <property type="evidence" value="ECO:0007669"/>
    <property type="project" value="TreeGrafter"/>
</dbReference>
<feature type="transmembrane region" description="Helical" evidence="10">
    <location>
        <begin position="45"/>
        <end position="65"/>
    </location>
</feature>
<dbReference type="PANTHER" id="PTHR31618:SF16">
    <property type="entry name" value="MECHANOSENSITIVE ION CHANNEL PROTEIN"/>
    <property type="match status" value="1"/>
</dbReference>
<dbReference type="PANTHER" id="PTHR31618">
    <property type="entry name" value="MECHANOSENSITIVE ION CHANNEL PROTEIN 5"/>
    <property type="match status" value="1"/>
</dbReference>
<dbReference type="InterPro" id="IPR006685">
    <property type="entry name" value="MscS_channel_2nd"/>
</dbReference>
<comment type="similarity">
    <text evidence="2">Belongs to the MscS (TC 1.A.23) family.</text>
</comment>
<organism evidence="12">
    <name type="scientific">Sesamum angustifolium</name>
    <dbReference type="NCBI Taxonomy" id="2727405"/>
    <lineage>
        <taxon>Eukaryota</taxon>
        <taxon>Viridiplantae</taxon>
        <taxon>Streptophyta</taxon>
        <taxon>Embryophyta</taxon>
        <taxon>Tracheophyta</taxon>
        <taxon>Spermatophyta</taxon>
        <taxon>Magnoliopsida</taxon>
        <taxon>eudicotyledons</taxon>
        <taxon>Gunneridae</taxon>
        <taxon>Pentapetalae</taxon>
        <taxon>asterids</taxon>
        <taxon>lamiids</taxon>
        <taxon>Lamiales</taxon>
        <taxon>Pedaliaceae</taxon>
        <taxon>Sesamum</taxon>
    </lineage>
</organism>
<feature type="transmembrane region" description="Helical" evidence="10">
    <location>
        <begin position="364"/>
        <end position="384"/>
    </location>
</feature>
<evidence type="ECO:0000256" key="3">
    <source>
        <dbReference type="ARBA" id="ARBA00022448"/>
    </source>
</evidence>
<protein>
    <submittedName>
        <fullName evidence="12">Mechanosensitive ion channel protein 8</fullName>
    </submittedName>
</protein>
<feature type="transmembrane region" description="Helical" evidence="10">
    <location>
        <begin position="396"/>
        <end position="419"/>
    </location>
</feature>
<reference evidence="12" key="2">
    <citation type="journal article" date="2024" name="Plant">
        <title>Genomic evolution and insights into agronomic trait innovations of Sesamum species.</title>
        <authorList>
            <person name="Miao H."/>
            <person name="Wang L."/>
            <person name="Qu L."/>
            <person name="Liu H."/>
            <person name="Sun Y."/>
            <person name="Le M."/>
            <person name="Wang Q."/>
            <person name="Wei S."/>
            <person name="Zheng Y."/>
            <person name="Lin W."/>
            <person name="Duan Y."/>
            <person name="Cao H."/>
            <person name="Xiong S."/>
            <person name="Wang X."/>
            <person name="Wei L."/>
            <person name="Li C."/>
            <person name="Ma Q."/>
            <person name="Ju M."/>
            <person name="Zhao R."/>
            <person name="Li G."/>
            <person name="Mu C."/>
            <person name="Tian Q."/>
            <person name="Mei H."/>
            <person name="Zhang T."/>
            <person name="Gao T."/>
            <person name="Zhang H."/>
        </authorList>
    </citation>
    <scope>NUCLEOTIDE SEQUENCE</scope>
    <source>
        <strain evidence="12">G01</strain>
    </source>
</reference>
<dbReference type="AlphaFoldDB" id="A0AAW2QED9"/>
<dbReference type="GO" id="GO:0050982">
    <property type="term" value="P:detection of mechanical stimulus"/>
    <property type="evidence" value="ECO:0007669"/>
    <property type="project" value="UniProtKB-ARBA"/>
</dbReference>
<evidence type="ECO:0000256" key="1">
    <source>
        <dbReference type="ARBA" id="ARBA00004141"/>
    </source>
</evidence>
<dbReference type="GO" id="GO:0006820">
    <property type="term" value="P:monoatomic anion transport"/>
    <property type="evidence" value="ECO:0007669"/>
    <property type="project" value="TreeGrafter"/>
</dbReference>
<dbReference type="Gene3D" id="2.30.30.60">
    <property type="match status" value="1"/>
</dbReference>
<evidence type="ECO:0000256" key="4">
    <source>
        <dbReference type="ARBA" id="ARBA00022692"/>
    </source>
</evidence>
<keyword evidence="6" id="KW-0406">Ion transport</keyword>
<keyword evidence="3" id="KW-0813">Transport</keyword>
<evidence type="ECO:0000256" key="10">
    <source>
        <dbReference type="SAM" id="Phobius"/>
    </source>
</evidence>
<evidence type="ECO:0000256" key="8">
    <source>
        <dbReference type="ARBA" id="ARBA00023303"/>
    </source>
</evidence>
<name>A0AAW2QED9_9LAMI</name>
<evidence type="ECO:0000313" key="12">
    <source>
        <dbReference type="EMBL" id="KAL0365708.1"/>
    </source>
</evidence>
<evidence type="ECO:0000256" key="5">
    <source>
        <dbReference type="ARBA" id="ARBA00022989"/>
    </source>
</evidence>
<feature type="transmembrane region" description="Helical" evidence="10">
    <location>
        <begin position="12"/>
        <end position="33"/>
    </location>
</feature>
<feature type="compositionally biased region" description="Polar residues" evidence="9">
    <location>
        <begin position="138"/>
        <end position="148"/>
    </location>
</feature>
<dbReference type="GO" id="GO:0008381">
    <property type="term" value="F:mechanosensitive monoatomic ion channel activity"/>
    <property type="evidence" value="ECO:0007669"/>
    <property type="project" value="TreeGrafter"/>
</dbReference>
<dbReference type="FunFam" id="2.30.30.60:FF:000003">
    <property type="entry name" value="Predicted mechanosensitive ion channel"/>
    <property type="match status" value="1"/>
</dbReference>
<gene>
    <name evidence="12" type="ORF">Sangu_0668400</name>
</gene>
<dbReference type="InterPro" id="IPR016688">
    <property type="entry name" value="MscS-like_plants/fungi"/>
</dbReference>